<gene>
    <name evidence="2" type="ORF">H310_01748</name>
</gene>
<name>A0A024UKX6_9STRA</name>
<feature type="region of interest" description="Disordered" evidence="1">
    <location>
        <begin position="89"/>
        <end position="143"/>
    </location>
</feature>
<dbReference type="GeneID" id="20078798"/>
<feature type="compositionally biased region" description="Polar residues" evidence="1">
    <location>
        <begin position="120"/>
        <end position="129"/>
    </location>
</feature>
<proteinExistence type="predicted"/>
<dbReference type="VEuPathDB" id="FungiDB:H310_01748"/>
<sequence length="455" mass="51196">MDAAAFQQQMHEQQRRRQVATATSQLCGGTFSPPNMAMFAQTTPSIPVQHQPPHIQFHHPLHIQPPPQIMYSDDSFPASHMPMVVAPDGSQGYFAQPPSAQAAYESSEPNAAPSKRLTSRWKSASSTQPHYPKSKFPAHPSADSANMTADTFADGTQGLVLDKAVLSKLLARDESEISDDQIRSIMQNKELLTIYKKLQEEEAKRQKRLDNNRKTAQLRRKKKKGLVETYESQVSELENILAKIHAHRFGQGDVQTLVDALGGDQRQSVNMTKDTKHQQTSVLLKQHSRNASAIRHANDESWMLALAAANDPTFAHLKQELGLTEAQCARLAQMQTLIHNESTRLAIVEKCFAALHVHEWLHFPNTENLVDLFRAPLSDAQLQKFVQWTRVNQGVIQHLQVCLLRLELPIHVLPVSSLRRRPRSAAAMRRILCSSFLQNCNRMVSLYPEVTISNE</sequence>
<dbReference type="RefSeq" id="XP_008863199.1">
    <property type="nucleotide sequence ID" value="XM_008864977.1"/>
</dbReference>
<organism evidence="2">
    <name type="scientific">Aphanomyces invadans</name>
    <dbReference type="NCBI Taxonomy" id="157072"/>
    <lineage>
        <taxon>Eukaryota</taxon>
        <taxon>Sar</taxon>
        <taxon>Stramenopiles</taxon>
        <taxon>Oomycota</taxon>
        <taxon>Saprolegniomycetes</taxon>
        <taxon>Saprolegniales</taxon>
        <taxon>Verrucalvaceae</taxon>
        <taxon>Aphanomyces</taxon>
    </lineage>
</organism>
<evidence type="ECO:0008006" key="3">
    <source>
        <dbReference type="Google" id="ProtNLM"/>
    </source>
</evidence>
<accession>A0A024UKX6</accession>
<dbReference type="OrthoDB" id="158712at2759"/>
<dbReference type="EMBL" id="KI913954">
    <property type="protein sequence ID" value="ETW07106.1"/>
    <property type="molecule type" value="Genomic_DNA"/>
</dbReference>
<protein>
    <recommendedName>
        <fullName evidence="3">BZIP domain-containing protein</fullName>
    </recommendedName>
</protein>
<dbReference type="AlphaFoldDB" id="A0A024UKX6"/>
<dbReference type="eggNOG" id="ENOG502R6YT">
    <property type="taxonomic scope" value="Eukaryota"/>
</dbReference>
<evidence type="ECO:0000313" key="2">
    <source>
        <dbReference type="EMBL" id="ETW07106.1"/>
    </source>
</evidence>
<evidence type="ECO:0000256" key="1">
    <source>
        <dbReference type="SAM" id="MobiDB-lite"/>
    </source>
</evidence>
<reference evidence="2" key="1">
    <citation type="submission" date="2013-12" db="EMBL/GenBank/DDBJ databases">
        <title>The Genome Sequence of Aphanomyces invadans NJM9701.</title>
        <authorList>
            <consortium name="The Broad Institute Genomics Platform"/>
            <person name="Russ C."/>
            <person name="Tyler B."/>
            <person name="van West P."/>
            <person name="Dieguez-Uribeondo J."/>
            <person name="Young S.K."/>
            <person name="Zeng Q."/>
            <person name="Gargeya S."/>
            <person name="Fitzgerald M."/>
            <person name="Abouelleil A."/>
            <person name="Alvarado L."/>
            <person name="Chapman S.B."/>
            <person name="Gainer-Dewar J."/>
            <person name="Goldberg J."/>
            <person name="Griggs A."/>
            <person name="Gujja S."/>
            <person name="Hansen M."/>
            <person name="Howarth C."/>
            <person name="Imamovic A."/>
            <person name="Ireland A."/>
            <person name="Larimer J."/>
            <person name="McCowan C."/>
            <person name="Murphy C."/>
            <person name="Pearson M."/>
            <person name="Poon T.W."/>
            <person name="Priest M."/>
            <person name="Roberts A."/>
            <person name="Saif S."/>
            <person name="Shea T."/>
            <person name="Sykes S."/>
            <person name="Wortman J."/>
            <person name="Nusbaum C."/>
            <person name="Birren B."/>
        </authorList>
    </citation>
    <scope>NUCLEOTIDE SEQUENCE [LARGE SCALE GENOMIC DNA]</scope>
    <source>
        <strain evidence="2">NJM9701</strain>
    </source>
</reference>